<reference evidence="1 2" key="1">
    <citation type="journal article" date="2022" name="Hortic Res">
        <title>A haplotype resolved chromosomal level avocado genome allows analysis of novel avocado genes.</title>
        <authorList>
            <person name="Nath O."/>
            <person name="Fletcher S.J."/>
            <person name="Hayward A."/>
            <person name="Shaw L.M."/>
            <person name="Masouleh A.K."/>
            <person name="Furtado A."/>
            <person name="Henry R.J."/>
            <person name="Mitter N."/>
        </authorList>
    </citation>
    <scope>NUCLEOTIDE SEQUENCE [LARGE SCALE GENOMIC DNA]</scope>
    <source>
        <strain evidence="2">cv. Hass</strain>
    </source>
</reference>
<evidence type="ECO:0000313" key="2">
    <source>
        <dbReference type="Proteomes" id="UP001234297"/>
    </source>
</evidence>
<dbReference type="EMBL" id="CM056820">
    <property type="protein sequence ID" value="KAJ8616196.1"/>
    <property type="molecule type" value="Genomic_DNA"/>
</dbReference>
<comment type="caution">
    <text evidence="1">The sequence shown here is derived from an EMBL/GenBank/DDBJ whole genome shotgun (WGS) entry which is preliminary data.</text>
</comment>
<evidence type="ECO:0000313" key="1">
    <source>
        <dbReference type="EMBL" id="KAJ8616196.1"/>
    </source>
</evidence>
<accession>A0ACC2K513</accession>
<keyword evidence="2" id="KW-1185">Reference proteome</keyword>
<gene>
    <name evidence="1" type="ORF">MRB53_035568</name>
</gene>
<name>A0ACC2K513_PERAE</name>
<proteinExistence type="predicted"/>
<dbReference type="Proteomes" id="UP001234297">
    <property type="component" value="Chromosome 12"/>
</dbReference>
<protein>
    <submittedName>
        <fullName evidence="1">Uncharacterized protein</fullName>
    </submittedName>
</protein>
<organism evidence="1 2">
    <name type="scientific">Persea americana</name>
    <name type="common">Avocado</name>
    <dbReference type="NCBI Taxonomy" id="3435"/>
    <lineage>
        <taxon>Eukaryota</taxon>
        <taxon>Viridiplantae</taxon>
        <taxon>Streptophyta</taxon>
        <taxon>Embryophyta</taxon>
        <taxon>Tracheophyta</taxon>
        <taxon>Spermatophyta</taxon>
        <taxon>Magnoliopsida</taxon>
        <taxon>Magnoliidae</taxon>
        <taxon>Laurales</taxon>
        <taxon>Lauraceae</taxon>
        <taxon>Persea</taxon>
    </lineage>
</organism>
<sequence>MASKKSFSLLSLLVLVFVVYSDINQCSVAATASLKSPEKEALLNWTGSLFQSQALNSWSLNVSLCNWTGITCNGAKEAVTEINLPNYGLQGTLDQLSFSSFQSLVRLNLTNNTLNGTIPSHIGALSRLTYLDLSKNQLLGNLPLSLANLTLISDFNISDSILTGEISARLFANRSQIFSIRLARNRLTGELPSEIGRLTNLSVLDLHTIAALFFLLHCATQDPGNDDSELQQGKNRLSPLRNRLAWPILR</sequence>